<dbReference type="InterPro" id="IPR001258">
    <property type="entry name" value="NHL_repeat"/>
</dbReference>
<feature type="signal peptide" evidence="3">
    <location>
        <begin position="1"/>
        <end position="21"/>
    </location>
</feature>
<name>A0A979GUF5_CHIPD</name>
<dbReference type="PANTHER" id="PTHR24104:SF25">
    <property type="entry name" value="PROTEIN LIN-41"/>
    <property type="match status" value="1"/>
</dbReference>
<reference evidence="5" key="1">
    <citation type="submission" date="2009-08" db="EMBL/GenBank/DDBJ databases">
        <title>The complete genome of Chitinophaga pinensis DSM 2588.</title>
        <authorList>
            <consortium name="US DOE Joint Genome Institute (JGI-PGF)"/>
            <person name="Lucas S."/>
            <person name="Copeland A."/>
            <person name="Lapidus A."/>
            <person name="Glavina del Rio T."/>
            <person name="Dalin E."/>
            <person name="Tice H."/>
            <person name="Bruce D."/>
            <person name="Goodwin L."/>
            <person name="Pitluck S."/>
            <person name="Kyrpides N."/>
            <person name="Mavromatis K."/>
            <person name="Ivanova N."/>
            <person name="Mikhailova N."/>
            <person name="Sims D."/>
            <person name="Meinche L."/>
            <person name="Brettin T."/>
            <person name="Detter J.C."/>
            <person name="Han C."/>
            <person name="Larimer F."/>
            <person name="Land M."/>
            <person name="Hauser L."/>
            <person name="Markowitz V."/>
            <person name="Cheng J.-F."/>
            <person name="Hugenholtz P."/>
            <person name="Woyke T."/>
            <person name="Wu D."/>
            <person name="Spring S."/>
            <person name="Klenk H.-P."/>
            <person name="Eisen J.A."/>
        </authorList>
    </citation>
    <scope>NUCLEOTIDE SEQUENCE [LARGE SCALE GENOMIC DNA]</scope>
    <source>
        <strain evidence="5">ATCC 43595 / DSM 2588 / LMG 13176 / NBRC 15968 / NCIMB 11800 / UQM 2034</strain>
    </source>
</reference>
<dbReference type="RefSeq" id="WP_012790915.1">
    <property type="nucleotide sequence ID" value="NC_013132.1"/>
</dbReference>
<dbReference type="Proteomes" id="UP000002215">
    <property type="component" value="Chromosome"/>
</dbReference>
<evidence type="ECO:0000256" key="1">
    <source>
        <dbReference type="ARBA" id="ARBA00022737"/>
    </source>
</evidence>
<feature type="chain" id="PRO_5037732030" evidence="3">
    <location>
        <begin position="22"/>
        <end position="1095"/>
    </location>
</feature>
<evidence type="ECO:0000313" key="5">
    <source>
        <dbReference type="Proteomes" id="UP000002215"/>
    </source>
</evidence>
<dbReference type="InterPro" id="IPR011042">
    <property type="entry name" value="6-blade_b-propeller_TolB-like"/>
</dbReference>
<dbReference type="KEGG" id="cpi:Cpin_3272"/>
<dbReference type="Gene3D" id="2.60.40.1190">
    <property type="match status" value="1"/>
</dbReference>
<dbReference type="EMBL" id="CP001699">
    <property type="protein sequence ID" value="ACU60739.1"/>
    <property type="molecule type" value="Genomic_DNA"/>
</dbReference>
<dbReference type="Gene3D" id="2.60.40.4070">
    <property type="match status" value="1"/>
</dbReference>
<evidence type="ECO:0000256" key="3">
    <source>
        <dbReference type="SAM" id="SignalP"/>
    </source>
</evidence>
<feature type="repeat" description="NHL" evidence="2">
    <location>
        <begin position="335"/>
        <end position="374"/>
    </location>
</feature>
<dbReference type="Gene3D" id="2.120.10.30">
    <property type="entry name" value="TolB, C-terminal domain"/>
    <property type="match status" value="1"/>
</dbReference>
<reference evidence="4 5" key="2">
    <citation type="journal article" date="2010" name="Stand. Genomic Sci.">
        <title>Complete genome sequence of Chitinophaga pinensis type strain (UQM 2034).</title>
        <authorList>
            <person name="Glavina Del Rio T."/>
            <person name="Abt B."/>
            <person name="Spring S."/>
            <person name="Lapidus A."/>
            <person name="Nolan M."/>
            <person name="Tice H."/>
            <person name="Copeland A."/>
            <person name="Cheng J.F."/>
            <person name="Chen F."/>
            <person name="Bruce D."/>
            <person name="Goodwin L."/>
            <person name="Pitluck S."/>
            <person name="Ivanova N."/>
            <person name="Mavromatis K."/>
            <person name="Mikhailova N."/>
            <person name="Pati A."/>
            <person name="Chen A."/>
            <person name="Palaniappan K."/>
            <person name="Land M."/>
            <person name="Hauser L."/>
            <person name="Chang Y.J."/>
            <person name="Jeffries C.D."/>
            <person name="Chain P."/>
            <person name="Saunders E."/>
            <person name="Detter J.C."/>
            <person name="Brettin T."/>
            <person name="Rohde M."/>
            <person name="Goker M."/>
            <person name="Bristow J."/>
            <person name="Eisen J.A."/>
            <person name="Markowitz V."/>
            <person name="Hugenholtz P."/>
            <person name="Kyrpides N.C."/>
            <person name="Klenk H.P."/>
            <person name="Lucas S."/>
        </authorList>
    </citation>
    <scope>NUCLEOTIDE SEQUENCE [LARGE SCALE GENOMIC DNA]</scope>
    <source>
        <strain evidence="5">ATCC 43595 / DSM 2588 / LMG 13176 / NBRC 15968 / NCIMB 11800 / UQM 2034</strain>
    </source>
</reference>
<sequence>MTKKHLSLLPLLLLVGHFAIAQQSPAAIPVPFNLKQAGYVTLVIENSDGTRVRNLISETYFPAGANTVQWDGLDDLGRDADGAKHGVYNVPGKMVAPGQYTVRGLVRGAIHAHYEMATYSPGTPPWRTEDHTGAWLANHTPPQAALFVPAKASPSRQPAVLLGCYVTEGPDGLAWIDMSGRKRGGRSWVGGAWTAAPFIAVDNGPKALPGNDVYVVSAWETDKQSGVAELRLNALSVGKKNDYNVKQIVKRSLGAVPLEQVKEMITGFAVNNGIALISIAGKNRILIADIAKSRLTDSIKANAPTGMCYDKQGRLLLLVGNQLIRFSGTLPDDKGQVLIANGLEAPVALTLDNSGKIYISDRGKSHTVKVFSPEGKFVRQIGTPGAPAAGPYDPQHMNNPAGITIDAEQQLWVTENDYLPKRVSVWSLDGKLIRAFYGPPKYGGGGTLDPQDKTRFYYTEESKGAMEFALNWQTGTSTVKQVYYRPDAADMPLAFRSAAPETPLYYNGQQYFTNCYNSSPTNGWTTAFLFVKRNGVAVPVAAMGQAAQWDLLKSDAFRSRWPQGVDLNAKGSSSQAFFIWQDQNGDGRAQAGEVQYQKGNSGGVTVMPDLSFCIARINDKAMKFAVTGVSKAGVPMYDITKGKVMADGVLTPASSGGDQLMEGPDGWSVITLGVKPYSQLSLSGVKNGVPVWSYPDLWPGLHASHNAPEADRPGQLIGTTRLLGGFFSVKGSAAGPLWAINGNHGNVYVFTADGLFVASLFENMRSGTQWRMPGGKRNMSLDSITLGEENFWPGITATDDGKVYLVDGARSAVVRLDGLESISRLSDTKIAVNQSSLNRSLAVMSAASATQQQAGGPRVLEVNISTQKPVVDGKLNEWAKASWADIDKRGVKANFNSNSKPYDVSGALMVSNGRLYAAFRTGNAHLADNSGEMPMAPFKTGGALDIMIGSSDTKADPARRTAVAGDYRLLVSVVDGKPQALLYKAIVPGTKQDDKVPFSSPSRTITFDKVDNISSQLQFAGSEGNYELSLPLTALGIQAGNGTQIKGDIGILRGSNGETTSRLYWSNKATGITADVPSEAILAPNLWGTFLFKGK</sequence>
<protein>
    <submittedName>
        <fullName evidence="4">NHL repeat containing protein</fullName>
    </submittedName>
</protein>
<organism evidence="4 5">
    <name type="scientific">Chitinophaga pinensis (strain ATCC 43595 / DSM 2588 / LMG 13176 / NBRC 15968 / NCIMB 11800 / UQM 2034)</name>
    <dbReference type="NCBI Taxonomy" id="485918"/>
    <lineage>
        <taxon>Bacteria</taxon>
        <taxon>Pseudomonadati</taxon>
        <taxon>Bacteroidota</taxon>
        <taxon>Chitinophagia</taxon>
        <taxon>Chitinophagales</taxon>
        <taxon>Chitinophagaceae</taxon>
        <taxon>Chitinophaga</taxon>
    </lineage>
</organism>
<dbReference type="AlphaFoldDB" id="A0A979GUF5"/>
<proteinExistence type="predicted"/>
<keyword evidence="1" id="KW-0677">Repeat</keyword>
<dbReference type="OrthoDB" id="9043075at2"/>
<keyword evidence="3" id="KW-0732">Signal</keyword>
<dbReference type="SUPFAM" id="SSF101898">
    <property type="entry name" value="NHL repeat"/>
    <property type="match status" value="1"/>
</dbReference>
<dbReference type="PROSITE" id="PS51125">
    <property type="entry name" value="NHL"/>
    <property type="match status" value="1"/>
</dbReference>
<dbReference type="InterPro" id="IPR050952">
    <property type="entry name" value="TRIM-NHL_E3_ligases"/>
</dbReference>
<evidence type="ECO:0000256" key="2">
    <source>
        <dbReference type="PROSITE-ProRule" id="PRU00504"/>
    </source>
</evidence>
<dbReference type="PANTHER" id="PTHR24104">
    <property type="entry name" value="E3 UBIQUITIN-PROTEIN LIGASE NHLRC1-RELATED"/>
    <property type="match status" value="1"/>
</dbReference>
<evidence type="ECO:0000313" key="4">
    <source>
        <dbReference type="EMBL" id="ACU60739.1"/>
    </source>
</evidence>
<accession>A0A979GUF5</accession>
<gene>
    <name evidence="4" type="ordered locus">Cpin_3272</name>
</gene>
<dbReference type="GO" id="GO:0008270">
    <property type="term" value="F:zinc ion binding"/>
    <property type="evidence" value="ECO:0007669"/>
    <property type="project" value="UniProtKB-KW"/>
</dbReference>